<reference evidence="2" key="1">
    <citation type="submission" date="2016-07" db="EMBL/GenBank/DDBJ databases">
        <authorList>
            <person name="Bretaudeau A."/>
        </authorList>
    </citation>
    <scope>NUCLEOTIDE SEQUENCE</scope>
    <source>
        <strain evidence="2">Rice</strain>
        <tissue evidence="2">Whole body</tissue>
    </source>
</reference>
<protein>
    <submittedName>
        <fullName evidence="2">SFRICE_025425</fullName>
    </submittedName>
</protein>
<evidence type="ECO:0000256" key="1">
    <source>
        <dbReference type="SAM" id="MobiDB-lite"/>
    </source>
</evidence>
<proteinExistence type="predicted"/>
<sequence length="98" mass="10950">MLERYSRISLAGNSKITPPPAPVNDMGDADACTIQGINPPQLRMGAMVIYYACIVHINLPLESLYLLKKPHQNPLRSFKDVSVQRDIGTEKATLFYTM</sequence>
<evidence type="ECO:0000313" key="2">
    <source>
        <dbReference type="EMBL" id="SOQ40792.1"/>
    </source>
</evidence>
<dbReference type="AlphaFoldDB" id="A0A2H1VK26"/>
<feature type="region of interest" description="Disordered" evidence="1">
    <location>
        <begin position="1"/>
        <end position="22"/>
    </location>
</feature>
<name>A0A2H1VK26_SPOFR</name>
<gene>
    <name evidence="2" type="ORF">SFRICE_025425</name>
</gene>
<dbReference type="EMBL" id="ODYU01002827">
    <property type="protein sequence ID" value="SOQ40792.1"/>
    <property type="molecule type" value="Genomic_DNA"/>
</dbReference>
<accession>A0A2H1VK26</accession>
<organism evidence="2">
    <name type="scientific">Spodoptera frugiperda</name>
    <name type="common">Fall armyworm</name>
    <dbReference type="NCBI Taxonomy" id="7108"/>
    <lineage>
        <taxon>Eukaryota</taxon>
        <taxon>Metazoa</taxon>
        <taxon>Ecdysozoa</taxon>
        <taxon>Arthropoda</taxon>
        <taxon>Hexapoda</taxon>
        <taxon>Insecta</taxon>
        <taxon>Pterygota</taxon>
        <taxon>Neoptera</taxon>
        <taxon>Endopterygota</taxon>
        <taxon>Lepidoptera</taxon>
        <taxon>Glossata</taxon>
        <taxon>Ditrysia</taxon>
        <taxon>Noctuoidea</taxon>
        <taxon>Noctuidae</taxon>
        <taxon>Amphipyrinae</taxon>
        <taxon>Spodoptera</taxon>
    </lineage>
</organism>